<dbReference type="OrthoDB" id="6882680at2"/>
<dbReference type="Gene3D" id="3.40.605.10">
    <property type="entry name" value="Aldehyde Dehydrogenase, Chain A, domain 1"/>
    <property type="match status" value="1"/>
</dbReference>
<dbReference type="Proteomes" id="UP000237983">
    <property type="component" value="Unassembled WGS sequence"/>
</dbReference>
<dbReference type="RefSeq" id="WP_106212477.1">
    <property type="nucleotide sequence ID" value="NZ_PVTL01000005.1"/>
</dbReference>
<reference evidence="9 10" key="1">
    <citation type="submission" date="2018-03" db="EMBL/GenBank/DDBJ databases">
        <title>Genomic Encyclopedia of Type Strains, Phase III (KMG-III): the genomes of soil and plant-associated and newly described type strains.</title>
        <authorList>
            <person name="Whitman W."/>
        </authorList>
    </citation>
    <scope>NUCLEOTIDE SEQUENCE [LARGE SCALE GENOMIC DNA]</scope>
    <source>
        <strain evidence="9 10">CGMCC 1.12484</strain>
    </source>
</reference>
<gene>
    <name evidence="9" type="ORF">B0I08_10574</name>
</gene>
<dbReference type="InterPro" id="IPR012394">
    <property type="entry name" value="Aldehyde_DH_NAD(P)"/>
</dbReference>
<dbReference type="InterPro" id="IPR016160">
    <property type="entry name" value="Ald_DH_CS_CYS"/>
</dbReference>
<proteinExistence type="inferred from homology"/>
<keyword evidence="10" id="KW-1185">Reference proteome</keyword>
<name>A0A2T0VCL1_9MICO</name>
<feature type="active site" evidence="5">
    <location>
        <position position="259"/>
    </location>
</feature>
<dbReference type="InterPro" id="IPR015590">
    <property type="entry name" value="Aldehyde_DH_dom"/>
</dbReference>
<keyword evidence="3" id="KW-0520">NAD</keyword>
<evidence type="ECO:0000313" key="10">
    <source>
        <dbReference type="Proteomes" id="UP000237983"/>
    </source>
</evidence>
<dbReference type="PANTHER" id="PTHR43570:SF16">
    <property type="entry name" value="ALDEHYDE DEHYDROGENASE TYPE III, ISOFORM Q"/>
    <property type="match status" value="1"/>
</dbReference>
<evidence type="ECO:0000256" key="5">
    <source>
        <dbReference type="PIRSR" id="PIRSR036492-1"/>
    </source>
</evidence>
<dbReference type="PROSITE" id="PS00687">
    <property type="entry name" value="ALDEHYDE_DEHYDR_GLU"/>
    <property type="match status" value="1"/>
</dbReference>
<dbReference type="PIRSF" id="PIRSF036492">
    <property type="entry name" value="ALDH"/>
    <property type="match status" value="1"/>
</dbReference>
<dbReference type="InterPro" id="IPR029510">
    <property type="entry name" value="Ald_DH_CS_GLU"/>
</dbReference>
<comment type="similarity">
    <text evidence="1 4 7">Belongs to the aldehyde dehydrogenase family.</text>
</comment>
<dbReference type="PROSITE" id="PS00070">
    <property type="entry name" value="ALDEHYDE_DEHYDR_CYS"/>
    <property type="match status" value="1"/>
</dbReference>
<protein>
    <recommendedName>
        <fullName evidence="4">Aldehyde dehydrogenase</fullName>
    </recommendedName>
</protein>
<evidence type="ECO:0000256" key="3">
    <source>
        <dbReference type="ARBA" id="ARBA00023027"/>
    </source>
</evidence>
<sequence>MTDAEVSVEPAEYADPAEPAQLLPRLRGSFDRGVTRPLAWRRRELESLRRLLRDHGSELEDALASDLGKSRVESQLTEIGFVVRDIDHTLSHLRRWTSPRRVPIPIVLAPAFGRIVREPLGVVLVMAPWNYPVQLLLAPLVGALAAGNAVVLKPSELAPAVAATLARLIPLYLDTRAVAIVQGGVPETTELLEERFDHIFYTGSGAVGRIVMAAAAKHLTPVTLELGGKSPAWVDGTIDVTAVATRLAWAKFINAGQTCVAPDYVLTTPEAAPALERALADAVGTLYGPDPRNNPDYGRIINDKQFSRLNALLGDGRVVTGGVTDSHTRYIAPTVLADVSPDSAVMTEEIFGPILPIITVPSLDAAIAFITARDKPLALYAFTASSRTKRKLLAETSSGGVSFGTPLLQLSAPALPFGGVGASGTGAYHGEYSVRTFSHEKSVLDKPMFLDTLRVIRPPFSTLTRRLATRLIARR</sequence>
<evidence type="ECO:0000256" key="6">
    <source>
        <dbReference type="PROSITE-ProRule" id="PRU10007"/>
    </source>
</evidence>
<keyword evidence="2 4" id="KW-0560">Oxidoreductase</keyword>
<feature type="domain" description="Aldehyde dehydrogenase" evidence="8">
    <location>
        <begin position="37"/>
        <end position="443"/>
    </location>
</feature>
<dbReference type="Pfam" id="PF00171">
    <property type="entry name" value="Aldedh"/>
    <property type="match status" value="1"/>
</dbReference>
<dbReference type="FunFam" id="3.40.605.10:FF:000004">
    <property type="entry name" value="Aldehyde dehydrogenase"/>
    <property type="match status" value="1"/>
</dbReference>
<dbReference type="InterPro" id="IPR016163">
    <property type="entry name" value="Ald_DH_C"/>
</dbReference>
<evidence type="ECO:0000256" key="1">
    <source>
        <dbReference type="ARBA" id="ARBA00009986"/>
    </source>
</evidence>
<organism evidence="9 10">
    <name type="scientific">Glaciihabitans tibetensis</name>
    <dbReference type="NCBI Taxonomy" id="1266600"/>
    <lineage>
        <taxon>Bacteria</taxon>
        <taxon>Bacillati</taxon>
        <taxon>Actinomycetota</taxon>
        <taxon>Actinomycetes</taxon>
        <taxon>Micrococcales</taxon>
        <taxon>Microbacteriaceae</taxon>
        <taxon>Glaciihabitans</taxon>
    </lineage>
</organism>
<evidence type="ECO:0000259" key="8">
    <source>
        <dbReference type="Pfam" id="PF00171"/>
    </source>
</evidence>
<dbReference type="AlphaFoldDB" id="A0A2T0VCL1"/>
<dbReference type="FunFam" id="3.40.309.10:FF:000003">
    <property type="entry name" value="Aldehyde dehydrogenase"/>
    <property type="match status" value="1"/>
</dbReference>
<dbReference type="InterPro" id="IPR016162">
    <property type="entry name" value="Ald_DH_N"/>
</dbReference>
<dbReference type="CDD" id="cd07087">
    <property type="entry name" value="ALDH_F3-13-14_CALDH-like"/>
    <property type="match status" value="1"/>
</dbReference>
<feature type="active site" evidence="5 6">
    <location>
        <position position="225"/>
    </location>
</feature>
<accession>A0A2T0VCL1</accession>
<dbReference type="Gene3D" id="3.40.309.10">
    <property type="entry name" value="Aldehyde Dehydrogenase, Chain A, domain 2"/>
    <property type="match status" value="1"/>
</dbReference>
<evidence type="ECO:0000256" key="4">
    <source>
        <dbReference type="PIRNR" id="PIRNR036492"/>
    </source>
</evidence>
<dbReference type="InterPro" id="IPR016161">
    <property type="entry name" value="Ald_DH/histidinol_DH"/>
</dbReference>
<dbReference type="PANTHER" id="PTHR43570">
    <property type="entry name" value="ALDEHYDE DEHYDROGENASE"/>
    <property type="match status" value="1"/>
</dbReference>
<comment type="caution">
    <text evidence="9">The sequence shown here is derived from an EMBL/GenBank/DDBJ whole genome shotgun (WGS) entry which is preliminary data.</text>
</comment>
<evidence type="ECO:0000256" key="2">
    <source>
        <dbReference type="ARBA" id="ARBA00023002"/>
    </source>
</evidence>
<dbReference type="EMBL" id="PVTL01000005">
    <property type="protein sequence ID" value="PRY67913.1"/>
    <property type="molecule type" value="Genomic_DNA"/>
</dbReference>
<evidence type="ECO:0000256" key="7">
    <source>
        <dbReference type="RuleBase" id="RU003345"/>
    </source>
</evidence>
<dbReference type="GO" id="GO:0006081">
    <property type="term" value="P:aldehyde metabolic process"/>
    <property type="evidence" value="ECO:0007669"/>
    <property type="project" value="InterPro"/>
</dbReference>
<evidence type="ECO:0000313" key="9">
    <source>
        <dbReference type="EMBL" id="PRY67913.1"/>
    </source>
</evidence>
<dbReference type="SUPFAM" id="SSF53720">
    <property type="entry name" value="ALDH-like"/>
    <property type="match status" value="1"/>
</dbReference>
<dbReference type="GO" id="GO:0004029">
    <property type="term" value="F:aldehyde dehydrogenase (NAD+) activity"/>
    <property type="evidence" value="ECO:0007669"/>
    <property type="project" value="TreeGrafter"/>
</dbReference>
<dbReference type="GO" id="GO:0005737">
    <property type="term" value="C:cytoplasm"/>
    <property type="evidence" value="ECO:0007669"/>
    <property type="project" value="TreeGrafter"/>
</dbReference>